<dbReference type="Pfam" id="PF13860">
    <property type="entry name" value="FlgD_ig"/>
    <property type="match status" value="1"/>
</dbReference>
<gene>
    <name evidence="5" type="ORF">ACFL2Z_03040</name>
</gene>
<dbReference type="InterPro" id="IPR026444">
    <property type="entry name" value="Secre_tail"/>
</dbReference>
<organism evidence="5 6">
    <name type="scientific">Eiseniibacteriota bacterium</name>
    <dbReference type="NCBI Taxonomy" id="2212470"/>
    <lineage>
        <taxon>Bacteria</taxon>
        <taxon>Candidatus Eiseniibacteriota</taxon>
    </lineage>
</organism>
<reference evidence="5 6" key="1">
    <citation type="submission" date="2024-09" db="EMBL/GenBank/DDBJ databases">
        <authorList>
            <person name="D'Angelo T."/>
        </authorList>
    </citation>
    <scope>NUCLEOTIDE SEQUENCE [LARGE SCALE GENOMIC DNA]</scope>
    <source>
        <strain evidence="5">SAG AM-311-F02</strain>
    </source>
</reference>
<dbReference type="InterPro" id="IPR013830">
    <property type="entry name" value="SGNH_hydro"/>
</dbReference>
<keyword evidence="1" id="KW-0378">Hydrolase</keyword>
<feature type="domain" description="FlgD/Vpr Ig-like" evidence="4">
    <location>
        <begin position="399"/>
        <end position="457"/>
    </location>
</feature>
<protein>
    <submittedName>
        <fullName evidence="5">GDSL-type esterase/lipase family protein</fullName>
    </submittedName>
</protein>
<proteinExistence type="predicted"/>
<dbReference type="Gene3D" id="2.60.40.4070">
    <property type="match status" value="1"/>
</dbReference>
<evidence type="ECO:0000256" key="1">
    <source>
        <dbReference type="ARBA" id="ARBA00022801"/>
    </source>
</evidence>
<evidence type="ECO:0000313" key="6">
    <source>
        <dbReference type="Proteomes" id="UP001594288"/>
    </source>
</evidence>
<dbReference type="Pfam" id="PF02018">
    <property type="entry name" value="CBM_4_9"/>
    <property type="match status" value="1"/>
</dbReference>
<dbReference type="InterPro" id="IPR036514">
    <property type="entry name" value="SGNH_hydro_sf"/>
</dbReference>
<dbReference type="Proteomes" id="UP001594288">
    <property type="component" value="Unassembled WGS sequence"/>
</dbReference>
<evidence type="ECO:0000259" key="2">
    <source>
        <dbReference type="Pfam" id="PF02018"/>
    </source>
</evidence>
<name>A0ABV6YPN2_UNCEI</name>
<dbReference type="SUPFAM" id="SSF52266">
    <property type="entry name" value="SGNH hydrolase"/>
    <property type="match status" value="1"/>
</dbReference>
<dbReference type="SUPFAM" id="SSF49785">
    <property type="entry name" value="Galactose-binding domain-like"/>
    <property type="match status" value="1"/>
</dbReference>
<comment type="caution">
    <text evidence="5">The sequence shown here is derived from an EMBL/GenBank/DDBJ whole genome shotgun (WGS) entry which is preliminary data.</text>
</comment>
<sequence length="475" mass="52008">VGNWVFQGFELDDGKSLASPPARPPRRIEFYGDSNLAGYSLESEENESGGNLRGSYYGYAGIVSRMFDAEYHNVSRSGAKIADINAVYNRYAYLSPAPAWDFNLFPADVVVVNLGANNVGRPVNRIRSDYHDFLDDLRSVHPGAHIMLYNGWGWDYDEPANYTHEVIAERGDPNMSSAIFPWVFEQWHGCEYDHAGMAQVLADHLTAVMGWAQGPRDVMNGYGMNGDVANGGFEEEAPFGGYGWRYLNDEGVDRIDDPAGAYEGSHYLRLSNGAASHQPNPAEDGDTFTLSVWMRGGQAGDQVDITMDFRDQEMWTSPLQTETETKTLTADWQQYSMTATAPTGAAKPVFHTRVTFASAAGDIVDIDGVVMSSGAGIGDTEFPSGACGLSAYPNPFKPGTKITLRIPEPGHVVLNVYDVSGRRVARLIDGCHPAGEFTSTWDGRDENGRDAGPGIYFAQMITGTLKVSRKMVRLN</sequence>
<dbReference type="Gene3D" id="3.40.50.1110">
    <property type="entry name" value="SGNH hydrolase"/>
    <property type="match status" value="1"/>
</dbReference>
<dbReference type="InterPro" id="IPR025965">
    <property type="entry name" value="FlgD/Vpr_Ig-like"/>
</dbReference>
<feature type="non-terminal residue" evidence="5">
    <location>
        <position position="1"/>
    </location>
</feature>
<evidence type="ECO:0000313" key="5">
    <source>
        <dbReference type="EMBL" id="MFC1799867.1"/>
    </source>
</evidence>
<dbReference type="Pfam" id="PF13472">
    <property type="entry name" value="Lipase_GDSL_2"/>
    <property type="match status" value="1"/>
</dbReference>
<dbReference type="EMBL" id="JBHPEI010000038">
    <property type="protein sequence ID" value="MFC1799867.1"/>
    <property type="molecule type" value="Genomic_DNA"/>
</dbReference>
<keyword evidence="6" id="KW-1185">Reference proteome</keyword>
<feature type="domain" description="SGNH hydrolase-type esterase" evidence="3">
    <location>
        <begin position="30"/>
        <end position="156"/>
    </location>
</feature>
<dbReference type="NCBIfam" id="TIGR04183">
    <property type="entry name" value="Por_Secre_tail"/>
    <property type="match status" value="1"/>
</dbReference>
<evidence type="ECO:0000259" key="4">
    <source>
        <dbReference type="Pfam" id="PF13860"/>
    </source>
</evidence>
<feature type="domain" description="CBM-cenC" evidence="2">
    <location>
        <begin position="229"/>
        <end position="349"/>
    </location>
</feature>
<dbReference type="InterPro" id="IPR008979">
    <property type="entry name" value="Galactose-bd-like_sf"/>
</dbReference>
<accession>A0ABV6YPN2</accession>
<dbReference type="InterPro" id="IPR003305">
    <property type="entry name" value="CenC_carb-bd"/>
</dbReference>
<dbReference type="Gene3D" id="2.60.120.260">
    <property type="entry name" value="Galactose-binding domain-like"/>
    <property type="match status" value="1"/>
</dbReference>
<evidence type="ECO:0000259" key="3">
    <source>
        <dbReference type="Pfam" id="PF13472"/>
    </source>
</evidence>